<dbReference type="GO" id="GO:0008270">
    <property type="term" value="F:zinc ion binding"/>
    <property type="evidence" value="ECO:0007669"/>
    <property type="project" value="UniProtKB-KW"/>
</dbReference>
<dbReference type="GO" id="GO:0005737">
    <property type="term" value="C:cytoplasm"/>
    <property type="evidence" value="ECO:0007669"/>
    <property type="project" value="TreeGrafter"/>
</dbReference>
<evidence type="ECO:0000256" key="2">
    <source>
        <dbReference type="ARBA" id="ARBA00022723"/>
    </source>
</evidence>
<dbReference type="PANTHER" id="PTHR43096:SF52">
    <property type="entry name" value="DNAJ HOMOLOG 1, MITOCHONDRIAL-RELATED"/>
    <property type="match status" value="1"/>
</dbReference>
<dbReference type="InterPro" id="IPR001623">
    <property type="entry name" value="DnaJ_domain"/>
</dbReference>
<dbReference type="Gene3D" id="2.60.260.20">
    <property type="entry name" value="Urease metallochaperone UreE, N-terminal domain"/>
    <property type="match status" value="2"/>
</dbReference>
<dbReference type="Gene3D" id="2.10.230.10">
    <property type="entry name" value="Heat shock protein DnaJ, cysteine-rich domain"/>
    <property type="match status" value="1"/>
</dbReference>
<dbReference type="CDD" id="cd06257">
    <property type="entry name" value="DnaJ"/>
    <property type="match status" value="1"/>
</dbReference>
<evidence type="ECO:0000256" key="5">
    <source>
        <dbReference type="ARBA" id="ARBA00022833"/>
    </source>
</evidence>
<evidence type="ECO:0000256" key="1">
    <source>
        <dbReference type="ARBA" id="ARBA00022705"/>
    </source>
</evidence>
<dbReference type="InterPro" id="IPR001305">
    <property type="entry name" value="HSP_DnaJ_Cys-rich_dom"/>
</dbReference>
<keyword evidence="5 8" id="KW-0862">Zinc</keyword>
<dbReference type="Gene3D" id="1.10.287.110">
    <property type="entry name" value="DnaJ domain"/>
    <property type="match status" value="1"/>
</dbReference>
<dbReference type="KEGG" id="azq:G3580_14070"/>
<sequence length="352" mass="37620">MPYRPTSSAHAFDLLGLVPGAQPTEVKRAYRRLAMQWHPDRNAAPEAVERFRQVRAAYDFLLAAEAPDEADTDTDTGPARGADQHEAVWLDIDAAVFGTVHELEIGQPVPCDACEGEGRIHLARSRLCADCHGSGRLRTATGLDRCGICDGRGYVSVAVCEACDGNGVLHAARRVRVSVPPLSWPGRVLRLAGQATATDEQPPGDLLLTIRLQPHELFTVQGDDLHLEMPVSAFVLLAGGPLRVPVPGGEADLPLPPGRPEAGDRVLAGHGLPRRDGGRGDVHVRLTPVWPEALAEADAALLDTLAAHFATHAERTMPALAGWQARWLAPPRAGKKAKRAKAAKGKKGGGRR</sequence>
<dbReference type="GO" id="GO:0031072">
    <property type="term" value="F:heat shock protein binding"/>
    <property type="evidence" value="ECO:0007669"/>
    <property type="project" value="InterPro"/>
</dbReference>
<dbReference type="SUPFAM" id="SSF57938">
    <property type="entry name" value="DnaJ/Hsp40 cysteine-rich domain"/>
    <property type="match status" value="1"/>
</dbReference>
<keyword evidence="1" id="KW-0235">DNA replication</keyword>
<evidence type="ECO:0000256" key="9">
    <source>
        <dbReference type="SAM" id="MobiDB-lite"/>
    </source>
</evidence>
<evidence type="ECO:0000259" key="10">
    <source>
        <dbReference type="PROSITE" id="PS50076"/>
    </source>
</evidence>
<reference evidence="12 13" key="1">
    <citation type="submission" date="2020-02" db="EMBL/GenBank/DDBJ databases">
        <title>Nitrogenibacter mangrovi gen. nov., sp. nov. isolated from mangrove sediment, a denitrifying betaproteobacterium.</title>
        <authorList>
            <person name="Liao H."/>
            <person name="Tian Y."/>
        </authorList>
    </citation>
    <scope>NUCLEOTIDE SEQUENCE [LARGE SCALE GENOMIC DNA]</scope>
    <source>
        <strain evidence="12 13">M9-3-2</strain>
    </source>
</reference>
<evidence type="ECO:0000313" key="13">
    <source>
        <dbReference type="Proteomes" id="UP000501991"/>
    </source>
</evidence>
<dbReference type="InterPro" id="IPR036869">
    <property type="entry name" value="J_dom_sf"/>
</dbReference>
<dbReference type="PANTHER" id="PTHR43096">
    <property type="entry name" value="DNAJ HOMOLOG 1, MITOCHONDRIAL-RELATED"/>
    <property type="match status" value="1"/>
</dbReference>
<dbReference type="InterPro" id="IPR002939">
    <property type="entry name" value="DnaJ_C"/>
</dbReference>
<evidence type="ECO:0000256" key="8">
    <source>
        <dbReference type="PROSITE-ProRule" id="PRU00546"/>
    </source>
</evidence>
<gene>
    <name evidence="12" type="ORF">G3580_14070</name>
</gene>
<evidence type="ECO:0000256" key="4">
    <source>
        <dbReference type="ARBA" id="ARBA00022771"/>
    </source>
</evidence>
<name>A0A6C1B6I5_9RHOO</name>
<feature type="domain" description="CR-type" evidence="11">
    <location>
        <begin position="98"/>
        <end position="172"/>
    </location>
</feature>
<feature type="domain" description="J" evidence="10">
    <location>
        <begin position="10"/>
        <end position="76"/>
    </location>
</feature>
<protein>
    <submittedName>
        <fullName evidence="12">J domain-containing protein</fullName>
    </submittedName>
</protein>
<evidence type="ECO:0000259" key="11">
    <source>
        <dbReference type="PROSITE" id="PS51188"/>
    </source>
</evidence>
<dbReference type="PRINTS" id="PR00625">
    <property type="entry name" value="JDOMAIN"/>
</dbReference>
<feature type="compositionally biased region" description="Basic residues" evidence="9">
    <location>
        <begin position="333"/>
        <end position="352"/>
    </location>
</feature>
<evidence type="ECO:0000256" key="3">
    <source>
        <dbReference type="ARBA" id="ARBA00022737"/>
    </source>
</evidence>
<keyword evidence="6" id="KW-0346">Stress response</keyword>
<dbReference type="Pfam" id="PF01556">
    <property type="entry name" value="DnaJ_C"/>
    <property type="match status" value="1"/>
</dbReference>
<keyword evidence="4 8" id="KW-0863">Zinc-finger</keyword>
<evidence type="ECO:0000256" key="6">
    <source>
        <dbReference type="ARBA" id="ARBA00023016"/>
    </source>
</evidence>
<dbReference type="RefSeq" id="WP_173766511.1">
    <property type="nucleotide sequence ID" value="NZ_CP048836.1"/>
</dbReference>
<dbReference type="InterPro" id="IPR036410">
    <property type="entry name" value="HSP_DnaJ_Cys-rich_dom_sf"/>
</dbReference>
<keyword evidence="3" id="KW-0677">Repeat</keyword>
<keyword evidence="13" id="KW-1185">Reference proteome</keyword>
<organism evidence="12 13">
    <name type="scientific">Nitrogeniibacter mangrovi</name>
    <dbReference type="NCBI Taxonomy" id="2016596"/>
    <lineage>
        <taxon>Bacteria</taxon>
        <taxon>Pseudomonadati</taxon>
        <taxon>Pseudomonadota</taxon>
        <taxon>Betaproteobacteria</taxon>
        <taxon>Rhodocyclales</taxon>
        <taxon>Zoogloeaceae</taxon>
        <taxon>Nitrogeniibacter</taxon>
    </lineage>
</organism>
<dbReference type="GO" id="GO:0051082">
    <property type="term" value="F:unfolded protein binding"/>
    <property type="evidence" value="ECO:0007669"/>
    <property type="project" value="InterPro"/>
</dbReference>
<dbReference type="PROSITE" id="PS51188">
    <property type="entry name" value="ZF_CR"/>
    <property type="match status" value="1"/>
</dbReference>
<dbReference type="Pfam" id="PF00226">
    <property type="entry name" value="DnaJ"/>
    <property type="match status" value="1"/>
</dbReference>
<accession>A0A6C1B6I5</accession>
<dbReference type="InterPro" id="IPR008971">
    <property type="entry name" value="HSP40/DnaJ_pept-bd"/>
</dbReference>
<dbReference type="Proteomes" id="UP000501991">
    <property type="component" value="Chromosome"/>
</dbReference>
<dbReference type="PROSITE" id="PS50076">
    <property type="entry name" value="DNAJ_2"/>
    <property type="match status" value="1"/>
</dbReference>
<dbReference type="AlphaFoldDB" id="A0A6C1B6I5"/>
<dbReference type="SUPFAM" id="SSF46565">
    <property type="entry name" value="Chaperone J-domain"/>
    <property type="match status" value="1"/>
</dbReference>
<evidence type="ECO:0000256" key="7">
    <source>
        <dbReference type="ARBA" id="ARBA00023186"/>
    </source>
</evidence>
<dbReference type="GO" id="GO:0006260">
    <property type="term" value="P:DNA replication"/>
    <property type="evidence" value="ECO:0007669"/>
    <property type="project" value="UniProtKB-KW"/>
</dbReference>
<dbReference type="GO" id="GO:0042026">
    <property type="term" value="P:protein refolding"/>
    <property type="evidence" value="ECO:0007669"/>
    <property type="project" value="TreeGrafter"/>
</dbReference>
<feature type="zinc finger region" description="CR-type" evidence="8">
    <location>
        <begin position="98"/>
        <end position="172"/>
    </location>
</feature>
<evidence type="ECO:0000313" key="12">
    <source>
        <dbReference type="EMBL" id="QID18649.1"/>
    </source>
</evidence>
<dbReference type="SUPFAM" id="SSF49493">
    <property type="entry name" value="HSP40/DnaJ peptide-binding domain"/>
    <property type="match status" value="2"/>
</dbReference>
<dbReference type="CDD" id="cd10747">
    <property type="entry name" value="DnaJ_C"/>
    <property type="match status" value="1"/>
</dbReference>
<dbReference type="SMART" id="SM00271">
    <property type="entry name" value="DnaJ"/>
    <property type="match status" value="1"/>
</dbReference>
<feature type="region of interest" description="Disordered" evidence="9">
    <location>
        <begin position="330"/>
        <end position="352"/>
    </location>
</feature>
<proteinExistence type="predicted"/>
<keyword evidence="7" id="KW-0143">Chaperone</keyword>
<dbReference type="EMBL" id="CP048836">
    <property type="protein sequence ID" value="QID18649.1"/>
    <property type="molecule type" value="Genomic_DNA"/>
</dbReference>
<keyword evidence="2 8" id="KW-0479">Metal-binding</keyword>
<dbReference type="CDD" id="cd10719">
    <property type="entry name" value="DnaJ_zf"/>
    <property type="match status" value="1"/>
</dbReference>